<reference evidence="2 3" key="1">
    <citation type="journal article" date="2019" name="Commun. Biol.">
        <title>The bagworm genome reveals a unique fibroin gene that provides high tensile strength.</title>
        <authorList>
            <person name="Kono N."/>
            <person name="Nakamura H."/>
            <person name="Ohtoshi R."/>
            <person name="Tomita M."/>
            <person name="Numata K."/>
            <person name="Arakawa K."/>
        </authorList>
    </citation>
    <scope>NUCLEOTIDE SEQUENCE [LARGE SCALE GENOMIC DNA]</scope>
</reference>
<comment type="caution">
    <text evidence="2">The sequence shown here is derived from an EMBL/GenBank/DDBJ whole genome shotgun (WGS) entry which is preliminary data.</text>
</comment>
<evidence type="ECO:0000313" key="2">
    <source>
        <dbReference type="EMBL" id="GBP13506.1"/>
    </source>
</evidence>
<gene>
    <name evidence="2" type="ORF">EVAR_4249_1</name>
</gene>
<sequence length="105" mass="11366">MPLTYGGANPGDSDDNDADVGTSPYDSFCEIMASALPARARRPRQTLALIERVNRDWGRPPLHRAGAGRAARPRARPPALGGAWWGGRAAAPIDAVRHSYTFQRN</sequence>
<dbReference type="EMBL" id="BGZK01000057">
    <property type="protein sequence ID" value="GBP13506.1"/>
    <property type="molecule type" value="Genomic_DNA"/>
</dbReference>
<proteinExistence type="predicted"/>
<keyword evidence="3" id="KW-1185">Reference proteome</keyword>
<feature type="compositionally biased region" description="Low complexity" evidence="1">
    <location>
        <begin position="59"/>
        <end position="70"/>
    </location>
</feature>
<feature type="region of interest" description="Disordered" evidence="1">
    <location>
        <begin position="1"/>
        <end position="23"/>
    </location>
</feature>
<name>A0A4C1TH28_EUMVA</name>
<dbReference type="AlphaFoldDB" id="A0A4C1TH28"/>
<dbReference type="Proteomes" id="UP000299102">
    <property type="component" value="Unassembled WGS sequence"/>
</dbReference>
<evidence type="ECO:0000313" key="3">
    <source>
        <dbReference type="Proteomes" id="UP000299102"/>
    </source>
</evidence>
<accession>A0A4C1TH28</accession>
<evidence type="ECO:0000256" key="1">
    <source>
        <dbReference type="SAM" id="MobiDB-lite"/>
    </source>
</evidence>
<organism evidence="2 3">
    <name type="scientific">Eumeta variegata</name>
    <name type="common">Bagworm moth</name>
    <name type="synonym">Eumeta japonica</name>
    <dbReference type="NCBI Taxonomy" id="151549"/>
    <lineage>
        <taxon>Eukaryota</taxon>
        <taxon>Metazoa</taxon>
        <taxon>Ecdysozoa</taxon>
        <taxon>Arthropoda</taxon>
        <taxon>Hexapoda</taxon>
        <taxon>Insecta</taxon>
        <taxon>Pterygota</taxon>
        <taxon>Neoptera</taxon>
        <taxon>Endopterygota</taxon>
        <taxon>Lepidoptera</taxon>
        <taxon>Glossata</taxon>
        <taxon>Ditrysia</taxon>
        <taxon>Tineoidea</taxon>
        <taxon>Psychidae</taxon>
        <taxon>Oiketicinae</taxon>
        <taxon>Eumeta</taxon>
    </lineage>
</organism>
<protein>
    <submittedName>
        <fullName evidence="2">Uncharacterized protein</fullName>
    </submittedName>
</protein>
<feature type="region of interest" description="Disordered" evidence="1">
    <location>
        <begin position="58"/>
        <end position="78"/>
    </location>
</feature>